<comment type="caution">
    <text evidence="4">The sequence shown here is derived from an EMBL/GenBank/DDBJ whole genome shotgun (WGS) entry which is preliminary data.</text>
</comment>
<dbReference type="InterPro" id="IPR036388">
    <property type="entry name" value="WH-like_DNA-bd_sf"/>
</dbReference>
<evidence type="ECO:0000259" key="3">
    <source>
        <dbReference type="PROSITE" id="PS51464"/>
    </source>
</evidence>
<dbReference type="AlphaFoldDB" id="A0A4V2F469"/>
<organism evidence="4 5">
    <name type="scientific">Pigmentiphaga kullae</name>
    <dbReference type="NCBI Taxonomy" id="151784"/>
    <lineage>
        <taxon>Bacteria</taxon>
        <taxon>Pseudomonadati</taxon>
        <taxon>Pseudomonadota</taxon>
        <taxon>Betaproteobacteria</taxon>
        <taxon>Burkholderiales</taxon>
        <taxon>Alcaligenaceae</taxon>
        <taxon>Pigmentiphaga</taxon>
    </lineage>
</organism>
<sequence>MTSTSDKLKRQPEGETANCKLKERIRLRGPDLTPSMQRVCDFMADHPGALLNASAEEIARLAGVSDATVIRTIQKLGYEGLPYLKLELQASAIGHNNPDQTVDTGLLTTRADVDRVVDYVLDESQQSLRRLAQPSTRLALARSTALLTNAKRIGIMGRGASAIMAQYGAWLFVRHGIPAYPIIGTGPALEDELIMLAAGDALILAIRDSSHRELAAAMNEAIRLGIPTIIMTEQPRHVLTRACAETIVLPDARANGSPLCSSTLTCLEMLALGAAALRPR</sequence>
<feature type="domain" description="SIS" evidence="3">
    <location>
        <begin position="143"/>
        <end position="280"/>
    </location>
</feature>
<dbReference type="GO" id="GO:0003677">
    <property type="term" value="F:DNA binding"/>
    <property type="evidence" value="ECO:0007669"/>
    <property type="project" value="InterPro"/>
</dbReference>
<dbReference type="GO" id="GO:0006096">
    <property type="term" value="P:glycolytic process"/>
    <property type="evidence" value="ECO:0007669"/>
    <property type="project" value="UniProtKB-KW"/>
</dbReference>
<proteinExistence type="predicted"/>
<evidence type="ECO:0000313" key="5">
    <source>
        <dbReference type="Proteomes" id="UP000292445"/>
    </source>
</evidence>
<dbReference type="InterPro" id="IPR046348">
    <property type="entry name" value="SIS_dom_sf"/>
</dbReference>
<dbReference type="Gene3D" id="1.10.10.10">
    <property type="entry name" value="Winged helix-like DNA-binding domain superfamily/Winged helix DNA-binding domain"/>
    <property type="match status" value="1"/>
</dbReference>
<dbReference type="Gene3D" id="3.40.50.10490">
    <property type="entry name" value="Glucose-6-phosphate isomerase like protein, domain 1"/>
    <property type="match status" value="1"/>
</dbReference>
<dbReference type="EMBL" id="SGXC01000001">
    <property type="protein sequence ID" value="RZS86567.1"/>
    <property type="molecule type" value="Genomic_DNA"/>
</dbReference>
<dbReference type="SUPFAM" id="SSF53697">
    <property type="entry name" value="SIS domain"/>
    <property type="match status" value="1"/>
</dbReference>
<dbReference type="GO" id="GO:0003700">
    <property type="term" value="F:DNA-binding transcription factor activity"/>
    <property type="evidence" value="ECO:0007669"/>
    <property type="project" value="InterPro"/>
</dbReference>
<dbReference type="GO" id="GO:0097367">
    <property type="term" value="F:carbohydrate derivative binding"/>
    <property type="evidence" value="ECO:0007669"/>
    <property type="project" value="InterPro"/>
</dbReference>
<evidence type="ECO:0000259" key="2">
    <source>
        <dbReference type="PROSITE" id="PS51071"/>
    </source>
</evidence>
<evidence type="ECO:0000256" key="1">
    <source>
        <dbReference type="ARBA" id="ARBA00023152"/>
    </source>
</evidence>
<keyword evidence="5" id="KW-1185">Reference proteome</keyword>
<dbReference type="PANTHER" id="PTHR30514:SF1">
    <property type="entry name" value="HTH-TYPE TRANSCRIPTIONAL REGULATOR HEXR-RELATED"/>
    <property type="match status" value="1"/>
</dbReference>
<dbReference type="Proteomes" id="UP000292445">
    <property type="component" value="Unassembled WGS sequence"/>
</dbReference>
<dbReference type="OrthoDB" id="8683433at2"/>
<dbReference type="InterPro" id="IPR000281">
    <property type="entry name" value="HTH_RpiR"/>
</dbReference>
<gene>
    <name evidence="4" type="ORF">EV675_2614</name>
</gene>
<dbReference type="InterPro" id="IPR009057">
    <property type="entry name" value="Homeodomain-like_sf"/>
</dbReference>
<reference evidence="4 5" key="1">
    <citation type="submission" date="2019-02" db="EMBL/GenBank/DDBJ databases">
        <title>Genomic Encyclopedia of Type Strains, Phase IV (KMG-IV): sequencing the most valuable type-strain genomes for metagenomic binning, comparative biology and taxonomic classification.</title>
        <authorList>
            <person name="Goeker M."/>
        </authorList>
    </citation>
    <scope>NUCLEOTIDE SEQUENCE [LARGE SCALE GENOMIC DNA]</scope>
    <source>
        <strain evidence="4 5">K24</strain>
    </source>
</reference>
<keyword evidence="1" id="KW-0324">Glycolysis</keyword>
<accession>A0A4V2F469</accession>
<dbReference type="Pfam" id="PF01418">
    <property type="entry name" value="HTH_6"/>
    <property type="match status" value="1"/>
</dbReference>
<name>A0A4V2F469_9BURK</name>
<evidence type="ECO:0000313" key="4">
    <source>
        <dbReference type="EMBL" id="RZS86567.1"/>
    </source>
</evidence>
<dbReference type="InterPro" id="IPR001347">
    <property type="entry name" value="SIS_dom"/>
</dbReference>
<dbReference type="PROSITE" id="PS51464">
    <property type="entry name" value="SIS"/>
    <property type="match status" value="1"/>
</dbReference>
<dbReference type="RefSeq" id="WP_130357647.1">
    <property type="nucleotide sequence ID" value="NZ_SGXC01000001.1"/>
</dbReference>
<dbReference type="SUPFAM" id="SSF46689">
    <property type="entry name" value="Homeodomain-like"/>
    <property type="match status" value="1"/>
</dbReference>
<protein>
    <submittedName>
        <fullName evidence="4">RpiR family transcriptional regulator</fullName>
    </submittedName>
</protein>
<dbReference type="Pfam" id="PF01380">
    <property type="entry name" value="SIS"/>
    <property type="match status" value="1"/>
</dbReference>
<dbReference type="PROSITE" id="PS51071">
    <property type="entry name" value="HTH_RPIR"/>
    <property type="match status" value="1"/>
</dbReference>
<dbReference type="InterPro" id="IPR047640">
    <property type="entry name" value="RpiR-like"/>
</dbReference>
<feature type="domain" description="HTH rpiR-type" evidence="2">
    <location>
        <begin position="19"/>
        <end position="95"/>
    </location>
</feature>
<dbReference type="PANTHER" id="PTHR30514">
    <property type="entry name" value="GLUCOKINASE"/>
    <property type="match status" value="1"/>
</dbReference>